<sequence>MAVLKTVSAQWERLEVSLSRTDLLDLNSVSGPFPCLRILAIDVTQQLPPDFVLNPHLYTRSLAPALVALRLPSSFNVYPFRAEAASSRLTTLELGFKNSADAVGVFDTFPHLRNLVLHVSYGYPPPSSVTLTVAAHLHCLILDGSVEFIPYVTLPALEHLATHLWDVEGAHAIVSMVERSQCPLHRLTLHHPVLSPPIWSALLPVLETVPVLDLINAADADFEDDPPPNVFFPPDTPLPRLQMLIIVTDELEESSYAQFLRVLEARPALRRARLHLGPVPAYSSPSDTLFAPQIPSDVVAGLARLTAQGMHITVHAPTHSWPAGSANDVDGDYNVFDLDEPLPFFDW</sequence>
<name>A0A8H6YMZ7_9AGAR</name>
<protein>
    <submittedName>
        <fullName evidence="1">Uncharacterized protein</fullName>
    </submittedName>
</protein>
<organism evidence="1 2">
    <name type="scientific">Mycena sanguinolenta</name>
    <dbReference type="NCBI Taxonomy" id="230812"/>
    <lineage>
        <taxon>Eukaryota</taxon>
        <taxon>Fungi</taxon>
        <taxon>Dikarya</taxon>
        <taxon>Basidiomycota</taxon>
        <taxon>Agaricomycotina</taxon>
        <taxon>Agaricomycetes</taxon>
        <taxon>Agaricomycetidae</taxon>
        <taxon>Agaricales</taxon>
        <taxon>Marasmiineae</taxon>
        <taxon>Mycenaceae</taxon>
        <taxon>Mycena</taxon>
    </lineage>
</organism>
<accession>A0A8H6YMZ7</accession>
<proteinExistence type="predicted"/>
<evidence type="ECO:0000313" key="2">
    <source>
        <dbReference type="Proteomes" id="UP000623467"/>
    </source>
</evidence>
<gene>
    <name evidence="1" type="ORF">MSAN_01113900</name>
</gene>
<keyword evidence="2" id="KW-1185">Reference proteome</keyword>
<comment type="caution">
    <text evidence="1">The sequence shown here is derived from an EMBL/GenBank/DDBJ whole genome shotgun (WGS) entry which is preliminary data.</text>
</comment>
<dbReference type="AlphaFoldDB" id="A0A8H6YMZ7"/>
<reference evidence="1" key="1">
    <citation type="submission" date="2020-05" db="EMBL/GenBank/DDBJ databases">
        <title>Mycena genomes resolve the evolution of fungal bioluminescence.</title>
        <authorList>
            <person name="Tsai I.J."/>
        </authorList>
    </citation>
    <scope>NUCLEOTIDE SEQUENCE</scope>
    <source>
        <strain evidence="1">160909Yilan</strain>
    </source>
</reference>
<dbReference type="OrthoDB" id="2269034at2759"/>
<dbReference type="Proteomes" id="UP000623467">
    <property type="component" value="Unassembled WGS sequence"/>
</dbReference>
<dbReference type="EMBL" id="JACAZH010000008">
    <property type="protein sequence ID" value="KAF7360845.1"/>
    <property type="molecule type" value="Genomic_DNA"/>
</dbReference>
<evidence type="ECO:0000313" key="1">
    <source>
        <dbReference type="EMBL" id="KAF7360845.1"/>
    </source>
</evidence>